<comment type="caution">
    <text evidence="1">The sequence shown here is derived from an EMBL/GenBank/DDBJ whole genome shotgun (WGS) entry which is preliminary data.</text>
</comment>
<keyword evidence="2" id="KW-1185">Reference proteome</keyword>
<dbReference type="Proteomes" id="UP000821845">
    <property type="component" value="Chromosome 7"/>
</dbReference>
<evidence type="ECO:0000313" key="1">
    <source>
        <dbReference type="EMBL" id="KAH6925401.1"/>
    </source>
</evidence>
<gene>
    <name evidence="1" type="ORF">HPB50_004947</name>
</gene>
<accession>A0ACB7RUP7</accession>
<proteinExistence type="predicted"/>
<name>A0ACB7RUP7_HYAAI</name>
<sequence>MDVVTCETWTAEYNGNVLASSARRACLADDAVPSIFPDCQAHLSKLTKHRKRPAVRQLVDVPSKRRVHRTNGAENAQEGDDLDESDCDRGGRSPCEISDTSDTAPVEVDGSKTTQSAERPREQVFNDLFELSAPSILPSLSWGYHR</sequence>
<evidence type="ECO:0000313" key="2">
    <source>
        <dbReference type="Proteomes" id="UP000821845"/>
    </source>
</evidence>
<protein>
    <submittedName>
        <fullName evidence="1">Uncharacterized protein</fullName>
    </submittedName>
</protein>
<organism evidence="1 2">
    <name type="scientific">Hyalomma asiaticum</name>
    <name type="common">Tick</name>
    <dbReference type="NCBI Taxonomy" id="266040"/>
    <lineage>
        <taxon>Eukaryota</taxon>
        <taxon>Metazoa</taxon>
        <taxon>Ecdysozoa</taxon>
        <taxon>Arthropoda</taxon>
        <taxon>Chelicerata</taxon>
        <taxon>Arachnida</taxon>
        <taxon>Acari</taxon>
        <taxon>Parasitiformes</taxon>
        <taxon>Ixodida</taxon>
        <taxon>Ixodoidea</taxon>
        <taxon>Ixodidae</taxon>
        <taxon>Hyalomminae</taxon>
        <taxon>Hyalomma</taxon>
    </lineage>
</organism>
<dbReference type="EMBL" id="CM023487">
    <property type="protein sequence ID" value="KAH6925401.1"/>
    <property type="molecule type" value="Genomic_DNA"/>
</dbReference>
<reference evidence="1" key="1">
    <citation type="submission" date="2020-05" db="EMBL/GenBank/DDBJ databases">
        <title>Large-scale comparative analyses of tick genomes elucidate their genetic diversity and vector capacities.</title>
        <authorList>
            <person name="Jia N."/>
            <person name="Wang J."/>
            <person name="Shi W."/>
            <person name="Du L."/>
            <person name="Sun Y."/>
            <person name="Zhan W."/>
            <person name="Jiang J."/>
            <person name="Wang Q."/>
            <person name="Zhang B."/>
            <person name="Ji P."/>
            <person name="Sakyi L.B."/>
            <person name="Cui X."/>
            <person name="Yuan T."/>
            <person name="Jiang B."/>
            <person name="Yang W."/>
            <person name="Lam T.T.-Y."/>
            <person name="Chang Q."/>
            <person name="Ding S."/>
            <person name="Wang X."/>
            <person name="Zhu J."/>
            <person name="Ruan X."/>
            <person name="Zhao L."/>
            <person name="Wei J."/>
            <person name="Que T."/>
            <person name="Du C."/>
            <person name="Cheng J."/>
            <person name="Dai P."/>
            <person name="Han X."/>
            <person name="Huang E."/>
            <person name="Gao Y."/>
            <person name="Liu J."/>
            <person name="Shao H."/>
            <person name="Ye R."/>
            <person name="Li L."/>
            <person name="Wei W."/>
            <person name="Wang X."/>
            <person name="Wang C."/>
            <person name="Yang T."/>
            <person name="Huo Q."/>
            <person name="Li W."/>
            <person name="Guo W."/>
            <person name="Chen H."/>
            <person name="Zhou L."/>
            <person name="Ni X."/>
            <person name="Tian J."/>
            <person name="Zhou Y."/>
            <person name="Sheng Y."/>
            <person name="Liu T."/>
            <person name="Pan Y."/>
            <person name="Xia L."/>
            <person name="Li J."/>
            <person name="Zhao F."/>
            <person name="Cao W."/>
        </authorList>
    </citation>
    <scope>NUCLEOTIDE SEQUENCE</scope>
    <source>
        <strain evidence="1">Hyas-2018</strain>
    </source>
</reference>